<dbReference type="PIRSF" id="PIRSF016599">
    <property type="entry name" value="Xaa-His_dipept"/>
    <property type="match status" value="1"/>
</dbReference>
<accession>A0ABX7US45</accession>
<dbReference type="NCBIfam" id="TIGR01893">
    <property type="entry name" value="aa-his-dipept"/>
    <property type="match status" value="1"/>
</dbReference>
<dbReference type="SUPFAM" id="SSF53187">
    <property type="entry name" value="Zn-dependent exopeptidases"/>
    <property type="match status" value="1"/>
</dbReference>
<dbReference type="InterPro" id="IPR001160">
    <property type="entry name" value="Peptidase_M20C"/>
</dbReference>
<proteinExistence type="predicted"/>
<evidence type="ECO:0000313" key="3">
    <source>
        <dbReference type="Proteomes" id="UP000671960"/>
    </source>
</evidence>
<organism evidence="2 3">
    <name type="scientific">Brenneria izadpanahii</name>
    <dbReference type="NCBI Taxonomy" id="2722756"/>
    <lineage>
        <taxon>Bacteria</taxon>
        <taxon>Pseudomonadati</taxon>
        <taxon>Pseudomonadota</taxon>
        <taxon>Gammaproteobacteria</taxon>
        <taxon>Enterobacterales</taxon>
        <taxon>Pectobacteriaceae</taxon>
        <taxon>Brenneria</taxon>
    </lineage>
</organism>
<dbReference type="Pfam" id="PF01546">
    <property type="entry name" value="Peptidase_M20"/>
    <property type="match status" value="1"/>
</dbReference>
<protein>
    <submittedName>
        <fullName evidence="2">Aminoacyl-histidine dipeptidase</fullName>
    </submittedName>
</protein>
<dbReference type="InterPro" id="IPR002933">
    <property type="entry name" value="Peptidase_M20"/>
</dbReference>
<dbReference type="Proteomes" id="UP000671960">
    <property type="component" value="Chromosome"/>
</dbReference>
<name>A0ABX7US45_9GAMM</name>
<dbReference type="Gene3D" id="3.40.630.10">
    <property type="entry name" value="Zn peptidases"/>
    <property type="match status" value="2"/>
</dbReference>
<dbReference type="CDD" id="cd03890">
    <property type="entry name" value="M20_pepD"/>
    <property type="match status" value="1"/>
</dbReference>
<gene>
    <name evidence="2" type="ORF">HC231_04120</name>
</gene>
<dbReference type="EMBL" id="CP050854">
    <property type="protein sequence ID" value="QTF07207.1"/>
    <property type="molecule type" value="Genomic_DNA"/>
</dbReference>
<reference evidence="2 3" key="1">
    <citation type="submission" date="2020-03" db="EMBL/GenBank/DDBJ databases">
        <authorList>
            <person name="Bakhshi Ganjeh M."/>
        </authorList>
    </citation>
    <scope>NUCLEOTIDE SEQUENCE [LARGE SCALE GENOMIC DNA]</scope>
    <source>
        <strain evidence="3">Iran 50</strain>
    </source>
</reference>
<evidence type="ECO:0000313" key="2">
    <source>
        <dbReference type="EMBL" id="QTF07207.1"/>
    </source>
</evidence>
<dbReference type="PANTHER" id="PTHR43501:SF1">
    <property type="entry name" value="CYTOSOL NON-SPECIFIC DIPEPTIDASE"/>
    <property type="match status" value="1"/>
</dbReference>
<dbReference type="PANTHER" id="PTHR43501">
    <property type="entry name" value="CYTOSOL NON-SPECIFIC DIPEPTIDASE"/>
    <property type="match status" value="1"/>
</dbReference>
<dbReference type="RefSeq" id="WP_208229849.1">
    <property type="nucleotide sequence ID" value="NZ_CP050854.1"/>
</dbReference>
<keyword evidence="1" id="KW-0378">Hydrolase</keyword>
<dbReference type="PRINTS" id="PR00934">
    <property type="entry name" value="XHISDIPTASE"/>
</dbReference>
<evidence type="ECO:0000256" key="1">
    <source>
        <dbReference type="ARBA" id="ARBA00022801"/>
    </source>
</evidence>
<sequence>MGSLSHLSPQPLWDRFADICSIPHPSYHEEQLARYLVSWAQERGLAARRDSVGNVFIRKPATPGRENRVPVILQAHLDMVPQKAHGKQHDFTRDPIEPYEDDGWVKARQTTLGADNGIGLASILAVLESPDVEHGPLEALLTMTEETGMIGAKGLEAGWLQGDILINTDSGTEGEIYMGCAGGVDAIARLAVGREPRREGDGTLELSIDGLVGGHSGGNIALGLGNAYKLMARFLYQYADASEARLIALAGNKMRNAIPAQANARLSVPTARLSAFKQSVDAFRDVIVRELKCAEPNLTVSLTECDDGEAPLDLPSQQRMIALLRAMPHGVIRMSDTFEGVVETSLNLGVVELSASQVEINCLVRSLLDSGKDDVVDTLGALARLAGADFHTEGAYPGWAPDRHSRIKAITEQCWQRLFGGMPSIKVVHAGLECGLFKQHYPSLDMVSIGPTMLGAHSPQEKVNIASVGRYWTLLTEMLDAIPQR</sequence>
<keyword evidence="3" id="KW-1185">Reference proteome</keyword>